<sequence length="134" mass="15058">MRIATQAEQFGLPERHANVQPDPDVIVDLLRGPRITAGLNRFAAPRLDEIPDSAYGGVHPDAAEPEFDPGDGDYEGWTQTEFNRMRRDWDNSAQERAEQAAEDYDNQLDEDEASGYNWGPPPDPNMIPEHLVGR</sequence>
<protein>
    <submittedName>
        <fullName evidence="2">Uncharacterized protein</fullName>
    </submittedName>
</protein>
<name>A0A1B8SLA2_9MYCO</name>
<feature type="compositionally biased region" description="Basic and acidic residues" evidence="1">
    <location>
        <begin position="89"/>
        <end position="99"/>
    </location>
</feature>
<dbReference type="Pfam" id="PF23909">
    <property type="entry name" value="DUF7251"/>
    <property type="match status" value="1"/>
</dbReference>
<gene>
    <name evidence="2" type="ORF">ACT18_00870</name>
</gene>
<proteinExistence type="predicted"/>
<feature type="region of interest" description="Disordered" evidence="1">
    <location>
        <begin position="53"/>
        <end position="74"/>
    </location>
</feature>
<evidence type="ECO:0000256" key="1">
    <source>
        <dbReference type="SAM" id="MobiDB-lite"/>
    </source>
</evidence>
<keyword evidence="3" id="KW-1185">Reference proteome</keyword>
<reference evidence="2 3" key="1">
    <citation type="submission" date="2015-06" db="EMBL/GenBank/DDBJ databases">
        <title>Genome sequence of Mycobacterium kumamotonense strain Roo.</title>
        <authorList>
            <person name="Greninger A.L."/>
            <person name="Cunningham G."/>
            <person name="Miller S."/>
        </authorList>
    </citation>
    <scope>NUCLEOTIDE SEQUENCE [LARGE SCALE GENOMIC DNA]</scope>
    <source>
        <strain evidence="2 3">Roo</strain>
    </source>
</reference>
<feature type="region of interest" description="Disordered" evidence="1">
    <location>
        <begin position="89"/>
        <end position="134"/>
    </location>
</feature>
<dbReference type="EMBL" id="LFOE01000001">
    <property type="protein sequence ID" value="OBY33519.1"/>
    <property type="molecule type" value="Genomic_DNA"/>
</dbReference>
<dbReference type="RefSeq" id="WP_065286796.1">
    <property type="nucleotide sequence ID" value="NZ_LFOE01000001.1"/>
</dbReference>
<evidence type="ECO:0000313" key="2">
    <source>
        <dbReference type="EMBL" id="OBY33519.1"/>
    </source>
</evidence>
<dbReference type="AlphaFoldDB" id="A0A1B8SLA2"/>
<feature type="compositionally biased region" description="Acidic residues" evidence="1">
    <location>
        <begin position="100"/>
        <end position="113"/>
    </location>
</feature>
<organism evidence="2 3">
    <name type="scientific">Mycolicibacter kumamotonensis</name>
    <dbReference type="NCBI Taxonomy" id="354243"/>
    <lineage>
        <taxon>Bacteria</taxon>
        <taxon>Bacillati</taxon>
        <taxon>Actinomycetota</taxon>
        <taxon>Actinomycetes</taxon>
        <taxon>Mycobacteriales</taxon>
        <taxon>Mycobacteriaceae</taxon>
        <taxon>Mycolicibacter</taxon>
    </lineage>
</organism>
<dbReference type="InterPro" id="IPR055675">
    <property type="entry name" value="DUF7251"/>
</dbReference>
<evidence type="ECO:0000313" key="3">
    <source>
        <dbReference type="Proteomes" id="UP000092668"/>
    </source>
</evidence>
<dbReference type="Proteomes" id="UP000092668">
    <property type="component" value="Unassembled WGS sequence"/>
</dbReference>
<comment type="caution">
    <text evidence="2">The sequence shown here is derived from an EMBL/GenBank/DDBJ whole genome shotgun (WGS) entry which is preliminary data.</text>
</comment>
<accession>A0A1B8SLA2</accession>
<feature type="compositionally biased region" description="Acidic residues" evidence="1">
    <location>
        <begin position="63"/>
        <end position="74"/>
    </location>
</feature>